<evidence type="ECO:0000256" key="8">
    <source>
        <dbReference type="ARBA" id="ARBA00023315"/>
    </source>
</evidence>
<keyword evidence="12" id="KW-0449">Lipoprotein</keyword>
<feature type="domain" description="CN hydrolase" evidence="11">
    <location>
        <begin position="388"/>
        <end position="650"/>
    </location>
</feature>
<evidence type="ECO:0000313" key="13">
    <source>
        <dbReference type="Proteomes" id="UP000186400"/>
    </source>
</evidence>
<dbReference type="Pfam" id="PF00795">
    <property type="entry name" value="CN_hydrolase"/>
    <property type="match status" value="1"/>
</dbReference>
<dbReference type="InterPro" id="IPR003010">
    <property type="entry name" value="C-N_Hydrolase"/>
</dbReference>
<dbReference type="InterPro" id="IPR045378">
    <property type="entry name" value="LNT_N"/>
</dbReference>
<evidence type="ECO:0000256" key="10">
    <source>
        <dbReference type="SAM" id="MobiDB-lite"/>
    </source>
</evidence>
<feature type="transmembrane region" description="Helical" evidence="9">
    <location>
        <begin position="48"/>
        <end position="64"/>
    </location>
</feature>
<dbReference type="STRING" id="159291.SAMN05920897_10775"/>
<feature type="transmembrane region" description="Helical" evidence="9">
    <location>
        <begin position="76"/>
        <end position="99"/>
    </location>
</feature>
<dbReference type="UniPathway" id="UPA00666"/>
<protein>
    <recommendedName>
        <fullName evidence="9">Apolipoprotein N-acyltransferase</fullName>
        <shortName evidence="9">ALP N-acyltransferase</shortName>
        <ecNumber evidence="9">2.3.1.269</ecNumber>
    </recommendedName>
</protein>
<feature type="transmembrane region" description="Helical" evidence="9">
    <location>
        <begin position="217"/>
        <end position="236"/>
    </location>
</feature>
<feature type="transmembrane region" description="Helical" evidence="9">
    <location>
        <begin position="185"/>
        <end position="205"/>
    </location>
</feature>
<keyword evidence="6 9" id="KW-1133">Transmembrane helix</keyword>
<accession>A0A1N6RZJ8</accession>
<dbReference type="NCBIfam" id="TIGR00546">
    <property type="entry name" value="lnt"/>
    <property type="match status" value="1"/>
</dbReference>
<feature type="transmembrane region" description="Helical" evidence="9">
    <location>
        <begin position="355"/>
        <end position="379"/>
    </location>
</feature>
<dbReference type="Pfam" id="PF20154">
    <property type="entry name" value="LNT_N"/>
    <property type="match status" value="1"/>
</dbReference>
<keyword evidence="8 9" id="KW-0012">Acyltransferase</keyword>
<feature type="transmembrane region" description="Helical" evidence="9">
    <location>
        <begin position="242"/>
        <end position="262"/>
    </location>
</feature>
<dbReference type="Gene3D" id="3.60.110.10">
    <property type="entry name" value="Carbon-nitrogen hydrolase"/>
    <property type="match status" value="1"/>
</dbReference>
<feature type="transmembrane region" description="Helical" evidence="9">
    <location>
        <begin position="274"/>
        <end position="300"/>
    </location>
</feature>
<name>A0A1N6RZJ8_9SPIO</name>
<comment type="similarity">
    <text evidence="2 9">Belongs to the CN hydrolase family. Apolipoprotein N-acyltransferase subfamily.</text>
</comment>
<dbReference type="CDD" id="cd07571">
    <property type="entry name" value="ALP_N-acyl_transferase"/>
    <property type="match status" value="1"/>
</dbReference>
<comment type="catalytic activity">
    <reaction evidence="9">
        <text>N-terminal S-1,2-diacyl-sn-glyceryl-L-cysteinyl-[lipoprotein] + a glycerophospholipid = N-acyl-S-1,2-diacyl-sn-glyceryl-L-cysteinyl-[lipoprotein] + a 2-acyl-sn-glycero-3-phospholipid + H(+)</text>
        <dbReference type="Rhea" id="RHEA:48228"/>
        <dbReference type="Rhea" id="RHEA-COMP:14681"/>
        <dbReference type="Rhea" id="RHEA-COMP:14684"/>
        <dbReference type="ChEBI" id="CHEBI:15378"/>
        <dbReference type="ChEBI" id="CHEBI:136912"/>
        <dbReference type="ChEBI" id="CHEBI:140656"/>
        <dbReference type="ChEBI" id="CHEBI:140657"/>
        <dbReference type="ChEBI" id="CHEBI:140660"/>
        <dbReference type="EC" id="2.3.1.269"/>
    </reaction>
</comment>
<sequence length="709" mass="79616">MMPAMKIADHHQGFLVLLGLFLAVVLTGVFLFALPATAVTPLGGGDALLLAWFCLHCLWLGVLASRLRRGPLFWDLLGPAAEGLFFYGFFLFLFSYIFALNANMDYVQRFIESGGNLRLALDSRTERLISVARFAPLLLVDLALWFLAGLRRWDEGREGERWLFFSPLLVFLSVGLSVLAAPSAIFLEGIPLLGWVALVPLFLVLRGQTSAARTGRAVWYGLLYGVLFTLLGNFWLGTFNLISLQAVGVIFLGFYGIFMPLVAGALRRARREPWCVVVLPLAWTAFELARSSGFLGYPWLLVAHSQYRILPLIQLAELGGVWLVSFVVLLVNSLGAEMVILLLRGDCSSAARVRGLRRLALAAVGVLVLSLGVGAALLARPLPSRGEVRLALIQQNSDPRKHEYRRTLDSLIELTDASLAYEPDLVVWSETAFVPNIRRWSEEDPRRYGLARLVKEFLAYQETMGTWLVTGNDDYRQVLDQDGQEVERHNFNAAVLFSPSGERRETYHKIKLVPFTEYFPYERQLPWVYQMLLDFDVAFWTPGVERTLFHHPDFRFATPICFEDVFPGQVREFARAGMEVVVNLTNDYWSLQEVAAQQHFVAALFRTVELRRPMVRSTASGVTSHIDAAGRIVATVPQYSEQYMIAQVDIPDGSRITLYERWGDWVPWSSAVVLLLLLGWQGLTDLRQGRSADRDDEGKPRDGSASSGD</sequence>
<evidence type="ECO:0000256" key="9">
    <source>
        <dbReference type="HAMAP-Rule" id="MF_01148"/>
    </source>
</evidence>
<feature type="transmembrane region" description="Helical" evidence="9">
    <location>
        <begin position="128"/>
        <end position="150"/>
    </location>
</feature>
<reference evidence="12 13" key="1">
    <citation type="submission" date="2017-01" db="EMBL/GenBank/DDBJ databases">
        <authorList>
            <person name="Mah S.A."/>
            <person name="Swanson W.J."/>
            <person name="Moy G.W."/>
            <person name="Vacquier V.D."/>
        </authorList>
    </citation>
    <scope>NUCLEOTIDE SEQUENCE [LARGE SCALE GENOMIC DNA]</scope>
    <source>
        <strain evidence="12 13">ASpG1</strain>
    </source>
</reference>
<dbReference type="GO" id="GO:0042158">
    <property type="term" value="P:lipoprotein biosynthetic process"/>
    <property type="evidence" value="ECO:0007669"/>
    <property type="project" value="UniProtKB-UniRule"/>
</dbReference>
<comment type="function">
    <text evidence="9">Catalyzes the phospholipid dependent N-acylation of the N-terminal cysteine of apolipoprotein, the last step in lipoprotein maturation.</text>
</comment>
<dbReference type="GO" id="GO:0005886">
    <property type="term" value="C:plasma membrane"/>
    <property type="evidence" value="ECO:0007669"/>
    <property type="project" value="UniProtKB-SubCell"/>
</dbReference>
<comment type="pathway">
    <text evidence="9">Protein modification; lipoprotein biosynthesis (N-acyl transfer).</text>
</comment>
<gene>
    <name evidence="9" type="primary">lnt</name>
    <name evidence="12" type="ORF">SAMN05920897_10775</name>
</gene>
<dbReference type="EC" id="2.3.1.269" evidence="9"/>
<keyword evidence="13" id="KW-1185">Reference proteome</keyword>
<dbReference type="InterPro" id="IPR036526">
    <property type="entry name" value="C-N_Hydrolase_sf"/>
</dbReference>
<dbReference type="PANTHER" id="PTHR38686:SF1">
    <property type="entry name" value="APOLIPOPROTEIN N-ACYLTRANSFERASE"/>
    <property type="match status" value="1"/>
</dbReference>
<evidence type="ECO:0000256" key="1">
    <source>
        <dbReference type="ARBA" id="ARBA00004651"/>
    </source>
</evidence>
<keyword evidence="4 9" id="KW-0808">Transferase</keyword>
<organism evidence="12 13">
    <name type="scientific">Alkalispirochaeta americana</name>
    <dbReference type="NCBI Taxonomy" id="159291"/>
    <lineage>
        <taxon>Bacteria</taxon>
        <taxon>Pseudomonadati</taxon>
        <taxon>Spirochaetota</taxon>
        <taxon>Spirochaetia</taxon>
        <taxon>Spirochaetales</taxon>
        <taxon>Spirochaetaceae</taxon>
        <taxon>Alkalispirochaeta</taxon>
    </lineage>
</organism>
<feature type="compositionally biased region" description="Basic and acidic residues" evidence="10">
    <location>
        <begin position="689"/>
        <end position="702"/>
    </location>
</feature>
<dbReference type="SUPFAM" id="SSF56317">
    <property type="entry name" value="Carbon-nitrogen hydrolase"/>
    <property type="match status" value="1"/>
</dbReference>
<feature type="transmembrane region" description="Helical" evidence="9">
    <location>
        <begin position="320"/>
        <end position="343"/>
    </location>
</feature>
<feature type="transmembrane region" description="Helical" evidence="9">
    <location>
        <begin position="162"/>
        <end position="179"/>
    </location>
</feature>
<keyword evidence="3 9" id="KW-1003">Cell membrane</keyword>
<dbReference type="GO" id="GO:0016410">
    <property type="term" value="F:N-acyltransferase activity"/>
    <property type="evidence" value="ECO:0007669"/>
    <property type="project" value="UniProtKB-UniRule"/>
</dbReference>
<dbReference type="EMBL" id="FTMS01000007">
    <property type="protein sequence ID" value="SIQ34209.1"/>
    <property type="molecule type" value="Genomic_DNA"/>
</dbReference>
<dbReference type="AlphaFoldDB" id="A0A1N6RZJ8"/>
<comment type="caution">
    <text evidence="9">Lacks conserved residue(s) required for the propagation of feature annotation.</text>
</comment>
<evidence type="ECO:0000256" key="2">
    <source>
        <dbReference type="ARBA" id="ARBA00010065"/>
    </source>
</evidence>
<comment type="subcellular location">
    <subcellularLocation>
        <location evidence="1 9">Cell membrane</location>
        <topology evidence="1 9">Multi-pass membrane protein</topology>
    </subcellularLocation>
</comment>
<evidence type="ECO:0000256" key="5">
    <source>
        <dbReference type="ARBA" id="ARBA00022692"/>
    </source>
</evidence>
<evidence type="ECO:0000256" key="7">
    <source>
        <dbReference type="ARBA" id="ARBA00023136"/>
    </source>
</evidence>
<dbReference type="PROSITE" id="PS50263">
    <property type="entry name" value="CN_HYDROLASE"/>
    <property type="match status" value="1"/>
</dbReference>
<keyword evidence="5 9" id="KW-0812">Transmembrane</keyword>
<evidence type="ECO:0000256" key="3">
    <source>
        <dbReference type="ARBA" id="ARBA00022475"/>
    </source>
</evidence>
<proteinExistence type="inferred from homology"/>
<feature type="region of interest" description="Disordered" evidence="10">
    <location>
        <begin position="689"/>
        <end position="709"/>
    </location>
</feature>
<evidence type="ECO:0000256" key="4">
    <source>
        <dbReference type="ARBA" id="ARBA00022679"/>
    </source>
</evidence>
<keyword evidence="7 9" id="KW-0472">Membrane</keyword>
<dbReference type="HAMAP" id="MF_01148">
    <property type="entry name" value="Lnt"/>
    <property type="match status" value="1"/>
</dbReference>
<evidence type="ECO:0000259" key="11">
    <source>
        <dbReference type="PROSITE" id="PS50263"/>
    </source>
</evidence>
<dbReference type="InterPro" id="IPR004563">
    <property type="entry name" value="Apolipo_AcylTrfase"/>
</dbReference>
<dbReference type="PANTHER" id="PTHR38686">
    <property type="entry name" value="APOLIPOPROTEIN N-ACYLTRANSFERASE"/>
    <property type="match status" value="1"/>
</dbReference>
<evidence type="ECO:0000313" key="12">
    <source>
        <dbReference type="EMBL" id="SIQ34209.1"/>
    </source>
</evidence>
<dbReference type="Proteomes" id="UP000186400">
    <property type="component" value="Unassembled WGS sequence"/>
</dbReference>
<evidence type="ECO:0000256" key="6">
    <source>
        <dbReference type="ARBA" id="ARBA00022989"/>
    </source>
</evidence>